<evidence type="ECO:0000313" key="11">
    <source>
        <dbReference type="Proteomes" id="UP001057375"/>
    </source>
</evidence>
<evidence type="ECO:0000256" key="1">
    <source>
        <dbReference type="ARBA" id="ARBA00004123"/>
    </source>
</evidence>
<keyword evidence="5" id="KW-0808">Transferase</keyword>
<evidence type="ECO:0000256" key="8">
    <source>
        <dbReference type="SAM" id="MobiDB-lite"/>
    </source>
</evidence>
<evidence type="ECO:0000256" key="6">
    <source>
        <dbReference type="ARBA" id="ARBA00022691"/>
    </source>
</evidence>
<dbReference type="InterPro" id="IPR050777">
    <property type="entry name" value="SET2_Histone-Lys_MeTrsfase"/>
</dbReference>
<dbReference type="InterPro" id="IPR001214">
    <property type="entry name" value="SET_dom"/>
</dbReference>
<keyword evidence="7" id="KW-0539">Nucleus</keyword>
<comment type="caution">
    <text evidence="10">The sequence shown here is derived from an EMBL/GenBank/DDBJ whole genome shotgun (WGS) entry which is preliminary data.</text>
</comment>
<feature type="domain" description="Post-SET" evidence="9">
    <location>
        <begin position="69"/>
        <end position="85"/>
    </location>
</feature>
<feature type="compositionally biased region" description="Acidic residues" evidence="8">
    <location>
        <begin position="203"/>
        <end position="217"/>
    </location>
</feature>
<evidence type="ECO:0000256" key="4">
    <source>
        <dbReference type="ARBA" id="ARBA00022603"/>
    </source>
</evidence>
<dbReference type="PROSITE" id="PS50868">
    <property type="entry name" value="POST_SET"/>
    <property type="match status" value="1"/>
</dbReference>
<dbReference type="InterPro" id="IPR003616">
    <property type="entry name" value="Post-SET_dom"/>
</dbReference>
<gene>
    <name evidence="10" type="ORF">ADUPG1_009071</name>
</gene>
<evidence type="ECO:0000256" key="5">
    <source>
        <dbReference type="ARBA" id="ARBA00022679"/>
    </source>
</evidence>
<organism evidence="10 11">
    <name type="scientific">Aduncisulcus paluster</name>
    <dbReference type="NCBI Taxonomy" id="2918883"/>
    <lineage>
        <taxon>Eukaryota</taxon>
        <taxon>Metamonada</taxon>
        <taxon>Carpediemonas-like organisms</taxon>
        <taxon>Aduncisulcus</taxon>
    </lineage>
</organism>
<dbReference type="EMBL" id="BQXS01011124">
    <property type="protein sequence ID" value="GKT36033.1"/>
    <property type="molecule type" value="Genomic_DNA"/>
</dbReference>
<dbReference type="Gene3D" id="2.170.270.10">
    <property type="entry name" value="SET domain"/>
    <property type="match status" value="1"/>
</dbReference>
<protein>
    <recommendedName>
        <fullName evidence="9">Post-SET domain-containing protein</fullName>
    </recommendedName>
</protein>
<dbReference type="Pfam" id="PF00856">
    <property type="entry name" value="SET"/>
    <property type="match status" value="1"/>
</dbReference>
<name>A0ABQ5KU99_9EUKA</name>
<keyword evidence="4" id="KW-0489">Methyltransferase</keyword>
<dbReference type="SMART" id="SM00508">
    <property type="entry name" value="PostSET"/>
    <property type="match status" value="1"/>
</dbReference>
<evidence type="ECO:0000259" key="9">
    <source>
        <dbReference type="PROSITE" id="PS50868"/>
    </source>
</evidence>
<keyword evidence="3" id="KW-0158">Chromosome</keyword>
<evidence type="ECO:0000313" key="10">
    <source>
        <dbReference type="EMBL" id="GKT36033.1"/>
    </source>
</evidence>
<sequence length="226" mass="24860">MVVPPGVIPPCRSACVAAFANHSCEPNCSYLETVICYENPKVIVYIVADEVIDAGDKITTNYSVIDEIHLQECHCGSSLCRGYIGTEEAVADFLAQQESSGVSSLSCGKHRQGDLVSIRTSYPSISVILLSMVSQRYIMMPSTTLSIFFNPPLDSYGDAKFGDDPLFDEEDDYAINQKDESSTSSSQLRSEDSTGEWRSQNDDLSDALLEEDDEEETSLPRDANIR</sequence>
<dbReference type="PANTHER" id="PTHR22884">
    <property type="entry name" value="SET DOMAIN PROTEINS"/>
    <property type="match status" value="1"/>
</dbReference>
<accession>A0ABQ5KU99</accession>
<evidence type="ECO:0000256" key="3">
    <source>
        <dbReference type="ARBA" id="ARBA00022454"/>
    </source>
</evidence>
<proteinExistence type="predicted"/>
<feature type="region of interest" description="Disordered" evidence="8">
    <location>
        <begin position="175"/>
        <end position="226"/>
    </location>
</feature>
<dbReference type="SUPFAM" id="SSF82199">
    <property type="entry name" value="SET domain"/>
    <property type="match status" value="1"/>
</dbReference>
<keyword evidence="11" id="KW-1185">Reference proteome</keyword>
<comment type="subcellular location">
    <subcellularLocation>
        <location evidence="2">Chromosome</location>
    </subcellularLocation>
    <subcellularLocation>
        <location evidence="1">Nucleus</location>
    </subcellularLocation>
</comment>
<evidence type="ECO:0000256" key="2">
    <source>
        <dbReference type="ARBA" id="ARBA00004286"/>
    </source>
</evidence>
<dbReference type="Proteomes" id="UP001057375">
    <property type="component" value="Unassembled WGS sequence"/>
</dbReference>
<keyword evidence="6" id="KW-0949">S-adenosyl-L-methionine</keyword>
<reference evidence="10" key="1">
    <citation type="submission" date="2022-03" db="EMBL/GenBank/DDBJ databases">
        <title>Draft genome sequence of Aduncisulcus paluster, a free-living microaerophilic Fornicata.</title>
        <authorList>
            <person name="Yuyama I."/>
            <person name="Kume K."/>
            <person name="Tamura T."/>
            <person name="Inagaki Y."/>
            <person name="Hashimoto T."/>
        </authorList>
    </citation>
    <scope>NUCLEOTIDE SEQUENCE</scope>
    <source>
        <strain evidence="10">NY0171</strain>
    </source>
</reference>
<evidence type="ECO:0000256" key="7">
    <source>
        <dbReference type="ARBA" id="ARBA00023242"/>
    </source>
</evidence>
<dbReference type="InterPro" id="IPR046341">
    <property type="entry name" value="SET_dom_sf"/>
</dbReference>